<dbReference type="Pfam" id="PF06763">
    <property type="entry name" value="Minor_tail_Z"/>
    <property type="match status" value="1"/>
</dbReference>
<organism evidence="1 2">
    <name type="scientific">Niallia circulans</name>
    <name type="common">Bacillus circulans</name>
    <dbReference type="NCBI Taxonomy" id="1397"/>
    <lineage>
        <taxon>Bacteria</taxon>
        <taxon>Bacillati</taxon>
        <taxon>Bacillota</taxon>
        <taxon>Bacilli</taxon>
        <taxon>Bacillales</taxon>
        <taxon>Bacillaceae</taxon>
        <taxon>Niallia</taxon>
    </lineage>
</organism>
<name>A0A553SNG2_NIACI</name>
<comment type="caution">
    <text evidence="1">The sequence shown here is derived from an EMBL/GenBank/DDBJ whole genome shotgun (WGS) entry which is preliminary data.</text>
</comment>
<dbReference type="AlphaFoldDB" id="A0A553SNG2"/>
<dbReference type="EMBL" id="RIBP01000004">
    <property type="protein sequence ID" value="TRZ38534.1"/>
    <property type="molecule type" value="Genomic_DNA"/>
</dbReference>
<protein>
    <recommendedName>
        <fullName evidence="3">Minor tail protein Z</fullName>
    </recommendedName>
</protein>
<dbReference type="Proteomes" id="UP000319837">
    <property type="component" value="Unassembled WGS sequence"/>
</dbReference>
<evidence type="ECO:0000313" key="1">
    <source>
        <dbReference type="EMBL" id="TRZ38534.1"/>
    </source>
</evidence>
<reference evidence="2" key="1">
    <citation type="submission" date="2018-10" db="EMBL/GenBank/DDBJ databases">
        <title>FDA dAtabase for Regulatory Grade micrObial Sequences (FDA-ARGOS): Supporting development and validation of Infectious Disease Dx tests.</title>
        <authorList>
            <person name="Minogue T."/>
            <person name="Wolcott M."/>
            <person name="Wasieloski L."/>
            <person name="Aguilar W."/>
            <person name="Moore D."/>
            <person name="Tallon L."/>
            <person name="Sadzewicz L."/>
            <person name="Sengamalay N."/>
            <person name="Ott S."/>
            <person name="Godinez A."/>
            <person name="Nagaraj S."/>
            <person name="Vavikolanu K."/>
            <person name="Vyas G."/>
            <person name="Nadendla S."/>
            <person name="George J."/>
            <person name="Sichtig H."/>
        </authorList>
    </citation>
    <scope>NUCLEOTIDE SEQUENCE [LARGE SCALE GENOMIC DNA]</scope>
    <source>
        <strain evidence="2">FDAARGOS_343</strain>
    </source>
</reference>
<dbReference type="RefSeq" id="WP_185766787.1">
    <property type="nucleotide sequence ID" value="NZ_RIBP01000004.1"/>
</dbReference>
<evidence type="ECO:0008006" key="3">
    <source>
        <dbReference type="Google" id="ProtNLM"/>
    </source>
</evidence>
<sequence length="188" mass="21000">MPVTVNIDHTLLHNVQNRLGTFQKKAPDVITKALNRAMTTVAASITREVRQEYNIKAGDVRNTLNKTRASKSTLSAIVTSRGQVIPIDRFKVSPKTVQPRRKKPIKIAVKKGSSLRAVKGPFVVNINGIKVFKREGKKRLPVTRVMGPSVPQMIGNEEVRNKINRTGYETFLSRVDYEINRAIGIGQD</sequence>
<dbReference type="InterPro" id="IPR010633">
    <property type="entry name" value="Phage_lambda_GpZ"/>
</dbReference>
<accession>A0A553SNG2</accession>
<gene>
    <name evidence="1" type="ORF">CEQ21_24430</name>
</gene>
<proteinExistence type="predicted"/>
<evidence type="ECO:0000313" key="2">
    <source>
        <dbReference type="Proteomes" id="UP000319837"/>
    </source>
</evidence>